<dbReference type="SUPFAM" id="SSF75217">
    <property type="entry name" value="alpha/beta knot"/>
    <property type="match status" value="1"/>
</dbReference>
<evidence type="ECO:0000313" key="7">
    <source>
        <dbReference type="Proteomes" id="UP000520814"/>
    </source>
</evidence>
<dbReference type="CDD" id="cd18081">
    <property type="entry name" value="RlmH-like"/>
    <property type="match status" value="1"/>
</dbReference>
<dbReference type="InterPro" id="IPR029028">
    <property type="entry name" value="Alpha/beta_knot_MTases"/>
</dbReference>
<dbReference type="HAMAP" id="MF_00658">
    <property type="entry name" value="23SrRNA_methyltr_H"/>
    <property type="match status" value="1"/>
</dbReference>
<evidence type="ECO:0000256" key="1">
    <source>
        <dbReference type="ARBA" id="ARBA00022603"/>
    </source>
</evidence>
<comment type="caution">
    <text evidence="5">Lacks conserved residue(s) required for the propagation of feature annotation.</text>
</comment>
<organism evidence="6 7">
    <name type="scientific">Armatimonas rosea</name>
    <dbReference type="NCBI Taxonomy" id="685828"/>
    <lineage>
        <taxon>Bacteria</taxon>
        <taxon>Bacillati</taxon>
        <taxon>Armatimonadota</taxon>
        <taxon>Armatimonadia</taxon>
        <taxon>Armatimonadales</taxon>
        <taxon>Armatimonadaceae</taxon>
        <taxon>Armatimonas</taxon>
    </lineage>
</organism>
<dbReference type="EMBL" id="JACHGW010000007">
    <property type="protein sequence ID" value="MBB6053509.1"/>
    <property type="molecule type" value="Genomic_DNA"/>
</dbReference>
<gene>
    <name evidence="5" type="primary">rlmH</name>
    <name evidence="6" type="ORF">HNQ39_005344</name>
</gene>
<comment type="catalytic activity">
    <reaction evidence="5">
        <text>pseudouridine(1915) in 23S rRNA + S-adenosyl-L-methionine = N(3)-methylpseudouridine(1915) in 23S rRNA + S-adenosyl-L-homocysteine + H(+)</text>
        <dbReference type="Rhea" id="RHEA:42752"/>
        <dbReference type="Rhea" id="RHEA-COMP:10221"/>
        <dbReference type="Rhea" id="RHEA-COMP:10222"/>
        <dbReference type="ChEBI" id="CHEBI:15378"/>
        <dbReference type="ChEBI" id="CHEBI:57856"/>
        <dbReference type="ChEBI" id="CHEBI:59789"/>
        <dbReference type="ChEBI" id="CHEBI:65314"/>
        <dbReference type="ChEBI" id="CHEBI:74486"/>
        <dbReference type="EC" id="2.1.1.177"/>
    </reaction>
</comment>
<comment type="subcellular location">
    <subcellularLocation>
        <location evidence="5">Cytoplasm</location>
    </subcellularLocation>
</comment>
<comment type="function">
    <text evidence="5">Specifically methylates the pseudouridine at position 1915 (m3Psi1915) in 23S rRNA.</text>
</comment>
<dbReference type="InterPro" id="IPR029026">
    <property type="entry name" value="tRNA_m1G_MTases_N"/>
</dbReference>
<reference evidence="6 7" key="1">
    <citation type="submission" date="2020-08" db="EMBL/GenBank/DDBJ databases">
        <title>Genomic Encyclopedia of Type Strains, Phase IV (KMG-IV): sequencing the most valuable type-strain genomes for metagenomic binning, comparative biology and taxonomic classification.</title>
        <authorList>
            <person name="Goeker M."/>
        </authorList>
    </citation>
    <scope>NUCLEOTIDE SEQUENCE [LARGE SCALE GENOMIC DNA]</scope>
    <source>
        <strain evidence="6 7">DSM 23562</strain>
    </source>
</reference>
<dbReference type="GO" id="GO:0070038">
    <property type="term" value="F:rRNA (pseudouridine-N3-)-methyltransferase activity"/>
    <property type="evidence" value="ECO:0007669"/>
    <property type="project" value="UniProtKB-UniRule"/>
</dbReference>
<keyword evidence="7" id="KW-1185">Reference proteome</keyword>
<evidence type="ECO:0000256" key="3">
    <source>
        <dbReference type="ARBA" id="ARBA00022691"/>
    </source>
</evidence>
<sequence length="154" mass="16946">MAARPQVTVLCVGKLRESYWKDAVAEYVKRLGGQTSTFSLIEVEEDTRADSEKEGERLLARLPERAWVVACDGTGKALSSEALAAKIEQVCTDGESHLIFLIGGANGLSDAVRARANFLLSFGPMTLPHPLARVVLVEQLYRAFKINRGEAYHR</sequence>
<dbReference type="GO" id="GO:0005737">
    <property type="term" value="C:cytoplasm"/>
    <property type="evidence" value="ECO:0007669"/>
    <property type="project" value="UniProtKB-SubCell"/>
</dbReference>
<dbReference type="PANTHER" id="PTHR33603:SF1">
    <property type="entry name" value="RIBOSOMAL RNA LARGE SUBUNIT METHYLTRANSFERASE H"/>
    <property type="match status" value="1"/>
</dbReference>
<keyword evidence="2 5" id="KW-0808">Transferase</keyword>
<dbReference type="PANTHER" id="PTHR33603">
    <property type="entry name" value="METHYLTRANSFERASE"/>
    <property type="match status" value="1"/>
</dbReference>
<keyword evidence="5" id="KW-0698">rRNA processing</keyword>
<evidence type="ECO:0000256" key="2">
    <source>
        <dbReference type="ARBA" id="ARBA00022679"/>
    </source>
</evidence>
<keyword evidence="1 5" id="KW-0489">Methyltransferase</keyword>
<evidence type="ECO:0000256" key="5">
    <source>
        <dbReference type="HAMAP-Rule" id="MF_00658"/>
    </source>
</evidence>
<comment type="caution">
    <text evidence="6">The sequence shown here is derived from an EMBL/GenBank/DDBJ whole genome shotgun (WGS) entry which is preliminary data.</text>
</comment>
<dbReference type="PIRSF" id="PIRSF004505">
    <property type="entry name" value="MT_bac"/>
    <property type="match status" value="1"/>
</dbReference>
<keyword evidence="3 5" id="KW-0949">S-adenosyl-L-methionine</keyword>
<feature type="binding site" evidence="5">
    <location>
        <begin position="122"/>
        <end position="127"/>
    </location>
    <ligand>
        <name>S-adenosyl-L-methionine</name>
        <dbReference type="ChEBI" id="CHEBI:59789"/>
    </ligand>
</feature>
<name>A0A7W9W8F8_ARMRO</name>
<proteinExistence type="inferred from homology"/>
<accession>A0A7W9W8F8</accession>
<dbReference type="InterPro" id="IPR003742">
    <property type="entry name" value="RlmH-like"/>
</dbReference>
<dbReference type="EC" id="2.1.1.177" evidence="5"/>
<evidence type="ECO:0000313" key="6">
    <source>
        <dbReference type="EMBL" id="MBB6053509.1"/>
    </source>
</evidence>
<dbReference type="RefSeq" id="WP_184203601.1">
    <property type="nucleotide sequence ID" value="NZ_JACHGW010000007.1"/>
</dbReference>
<dbReference type="Proteomes" id="UP000520814">
    <property type="component" value="Unassembled WGS sequence"/>
</dbReference>
<dbReference type="Gene3D" id="3.40.1280.10">
    <property type="match status" value="1"/>
</dbReference>
<feature type="binding site" evidence="5">
    <location>
        <position position="103"/>
    </location>
    <ligand>
        <name>S-adenosyl-L-methionine</name>
        <dbReference type="ChEBI" id="CHEBI:59789"/>
    </ligand>
</feature>
<dbReference type="AlphaFoldDB" id="A0A7W9W8F8"/>
<keyword evidence="5" id="KW-0963">Cytoplasm</keyword>
<comment type="similarity">
    <text evidence="4 5">Belongs to the RNA methyltransferase RlmH family.</text>
</comment>
<comment type="subunit">
    <text evidence="5">Homodimer.</text>
</comment>
<dbReference type="Pfam" id="PF02590">
    <property type="entry name" value="SPOUT_MTase"/>
    <property type="match status" value="1"/>
</dbReference>
<protein>
    <recommendedName>
        <fullName evidence="5">Ribosomal RNA large subunit methyltransferase H</fullName>
        <ecNumber evidence="5">2.1.1.177</ecNumber>
    </recommendedName>
    <alternativeName>
        <fullName evidence="5">23S rRNA (pseudouridine1915-N3)-methyltransferase</fullName>
    </alternativeName>
    <alternativeName>
        <fullName evidence="5">23S rRNA m3Psi1915 methyltransferase</fullName>
    </alternativeName>
    <alternativeName>
        <fullName evidence="5">rRNA (pseudouridine-N3-)-methyltransferase RlmH</fullName>
    </alternativeName>
</protein>
<evidence type="ECO:0000256" key="4">
    <source>
        <dbReference type="ARBA" id="ARBA00038303"/>
    </source>
</evidence>